<accession>A0ABN8IFA2</accession>
<dbReference type="EMBL" id="OW152833">
    <property type="protein sequence ID" value="CAH2054741.1"/>
    <property type="molecule type" value="Genomic_DNA"/>
</dbReference>
<keyword evidence="2" id="KW-1185">Reference proteome</keyword>
<reference evidence="1" key="1">
    <citation type="submission" date="2022-03" db="EMBL/GenBank/DDBJ databases">
        <authorList>
            <person name="Martin H S."/>
        </authorList>
    </citation>
    <scope>NUCLEOTIDE SEQUENCE</scope>
</reference>
<sequence>MVLCVTSHTANGPIGLFRCVESVGKYRLKVEVAFQIQKVRGIRRAAARRSTPAVRGKAGTCADLQAATPLAKLQIAHV</sequence>
<organism evidence="1 2">
    <name type="scientific">Iphiclides podalirius</name>
    <name type="common">scarce swallowtail</name>
    <dbReference type="NCBI Taxonomy" id="110791"/>
    <lineage>
        <taxon>Eukaryota</taxon>
        <taxon>Metazoa</taxon>
        <taxon>Ecdysozoa</taxon>
        <taxon>Arthropoda</taxon>
        <taxon>Hexapoda</taxon>
        <taxon>Insecta</taxon>
        <taxon>Pterygota</taxon>
        <taxon>Neoptera</taxon>
        <taxon>Endopterygota</taxon>
        <taxon>Lepidoptera</taxon>
        <taxon>Glossata</taxon>
        <taxon>Ditrysia</taxon>
        <taxon>Papilionoidea</taxon>
        <taxon>Papilionidae</taxon>
        <taxon>Papilioninae</taxon>
        <taxon>Iphiclides</taxon>
    </lineage>
</organism>
<name>A0ABN8IFA2_9NEOP</name>
<feature type="non-terminal residue" evidence="1">
    <location>
        <position position="1"/>
    </location>
</feature>
<evidence type="ECO:0000313" key="2">
    <source>
        <dbReference type="Proteomes" id="UP000837857"/>
    </source>
</evidence>
<protein>
    <submittedName>
        <fullName evidence="1">Uncharacterized protein</fullName>
    </submittedName>
</protein>
<dbReference type="Proteomes" id="UP000837857">
    <property type="component" value="Chromosome 21"/>
</dbReference>
<proteinExistence type="predicted"/>
<evidence type="ECO:0000313" key="1">
    <source>
        <dbReference type="EMBL" id="CAH2054741.1"/>
    </source>
</evidence>
<gene>
    <name evidence="1" type="ORF">IPOD504_LOCUS8762</name>
</gene>